<dbReference type="Proteomes" id="UP001165135">
    <property type="component" value="Unassembled WGS sequence"/>
</dbReference>
<organism evidence="1 2">
    <name type="scientific">Actinoallomurus iriomotensis</name>
    <dbReference type="NCBI Taxonomy" id="478107"/>
    <lineage>
        <taxon>Bacteria</taxon>
        <taxon>Bacillati</taxon>
        <taxon>Actinomycetota</taxon>
        <taxon>Actinomycetes</taxon>
        <taxon>Streptosporangiales</taxon>
        <taxon>Thermomonosporaceae</taxon>
        <taxon>Actinoallomurus</taxon>
    </lineage>
</organism>
<protein>
    <submittedName>
        <fullName evidence="1">Uncharacterized protein</fullName>
    </submittedName>
</protein>
<proteinExistence type="predicted"/>
<evidence type="ECO:0000313" key="1">
    <source>
        <dbReference type="EMBL" id="GLY79178.1"/>
    </source>
</evidence>
<reference evidence="1" key="1">
    <citation type="submission" date="2023-03" db="EMBL/GenBank/DDBJ databases">
        <title>Actinoallomurus iriomotensis NBRC 103681.</title>
        <authorList>
            <person name="Ichikawa N."/>
            <person name="Sato H."/>
            <person name="Tonouchi N."/>
        </authorList>
    </citation>
    <scope>NUCLEOTIDE SEQUENCE</scope>
    <source>
        <strain evidence="1">NBRC 103681</strain>
    </source>
</reference>
<sequence length="69" mass="6944">MPELAALGVEHKVVGGQVDRAGPPLDFDHAAQRGEVLVGQVAEFGAMGSQLDVGAVFGDGLPGVTASML</sequence>
<comment type="caution">
    <text evidence="1">The sequence shown here is derived from an EMBL/GenBank/DDBJ whole genome shotgun (WGS) entry which is preliminary data.</text>
</comment>
<dbReference type="EMBL" id="BSTJ01000011">
    <property type="protein sequence ID" value="GLY79178.1"/>
    <property type="molecule type" value="Genomic_DNA"/>
</dbReference>
<name>A0A9W6VNU3_9ACTN</name>
<accession>A0A9W6VNU3</accession>
<evidence type="ECO:0000313" key="2">
    <source>
        <dbReference type="Proteomes" id="UP001165135"/>
    </source>
</evidence>
<gene>
    <name evidence="1" type="ORF">Airi01_074450</name>
</gene>
<dbReference type="AlphaFoldDB" id="A0A9W6VNU3"/>